<gene>
    <name evidence="10" type="ORF">DSPE1174_LOCUS29002</name>
</gene>
<dbReference type="InterPro" id="IPR006639">
    <property type="entry name" value="Preselin/SPP"/>
</dbReference>
<dbReference type="GO" id="GO:0030660">
    <property type="term" value="C:Golgi-associated vesicle membrane"/>
    <property type="evidence" value="ECO:0007669"/>
    <property type="project" value="TreeGrafter"/>
</dbReference>
<evidence type="ECO:0000256" key="3">
    <source>
        <dbReference type="ARBA" id="ARBA00022692"/>
    </source>
</evidence>
<evidence type="ECO:0000256" key="4">
    <source>
        <dbReference type="ARBA" id="ARBA00022801"/>
    </source>
</evidence>
<protein>
    <recommendedName>
        <fullName evidence="11">PA domain-containing protein</fullName>
    </recommendedName>
</protein>
<dbReference type="InterPro" id="IPR007369">
    <property type="entry name" value="Peptidase_A22B_SPP"/>
</dbReference>
<feature type="transmembrane region" description="Helical" evidence="8">
    <location>
        <begin position="258"/>
        <end position="276"/>
    </location>
</feature>
<dbReference type="GO" id="GO:0005765">
    <property type="term" value="C:lysosomal membrane"/>
    <property type="evidence" value="ECO:0007669"/>
    <property type="project" value="TreeGrafter"/>
</dbReference>
<evidence type="ECO:0000256" key="8">
    <source>
        <dbReference type="SAM" id="Phobius"/>
    </source>
</evidence>
<dbReference type="GO" id="GO:0033619">
    <property type="term" value="P:membrane protein proteolysis"/>
    <property type="evidence" value="ECO:0007669"/>
    <property type="project" value="TreeGrafter"/>
</dbReference>
<feature type="region of interest" description="Disordered" evidence="7">
    <location>
        <begin position="621"/>
        <end position="653"/>
    </location>
</feature>
<evidence type="ECO:0000256" key="7">
    <source>
        <dbReference type="SAM" id="MobiDB-lite"/>
    </source>
</evidence>
<feature type="transmembrane region" description="Helical" evidence="8">
    <location>
        <begin position="408"/>
        <end position="429"/>
    </location>
</feature>
<dbReference type="AlphaFoldDB" id="A0A7S2H102"/>
<dbReference type="GO" id="GO:0042500">
    <property type="term" value="F:aspartic endopeptidase activity, intramembrane cleaving"/>
    <property type="evidence" value="ECO:0007669"/>
    <property type="project" value="InterPro"/>
</dbReference>
<dbReference type="PANTHER" id="PTHR12174:SF75">
    <property type="entry name" value="SIGNAL PEPTIDE PEPTIDASE-LIKE 2"/>
    <property type="match status" value="1"/>
</dbReference>
<feature type="transmembrane region" description="Helical" evidence="8">
    <location>
        <begin position="337"/>
        <end position="357"/>
    </location>
</feature>
<feature type="transmembrane region" description="Helical" evidence="8">
    <location>
        <begin position="436"/>
        <end position="459"/>
    </location>
</feature>
<comment type="subcellular location">
    <subcellularLocation>
        <location evidence="1">Endomembrane system</location>
        <topology evidence="1">Multi-pass membrane protein</topology>
    </subcellularLocation>
</comment>
<evidence type="ECO:0000256" key="6">
    <source>
        <dbReference type="ARBA" id="ARBA00023136"/>
    </source>
</evidence>
<evidence type="ECO:0000256" key="9">
    <source>
        <dbReference type="SAM" id="SignalP"/>
    </source>
</evidence>
<evidence type="ECO:0000256" key="5">
    <source>
        <dbReference type="ARBA" id="ARBA00022989"/>
    </source>
</evidence>
<keyword evidence="9" id="KW-0732">Signal</keyword>
<reference evidence="10" key="1">
    <citation type="submission" date="2021-01" db="EMBL/GenBank/DDBJ databases">
        <authorList>
            <person name="Corre E."/>
            <person name="Pelletier E."/>
            <person name="Niang G."/>
            <person name="Scheremetjew M."/>
            <person name="Finn R."/>
            <person name="Kale V."/>
            <person name="Holt S."/>
            <person name="Cochrane G."/>
            <person name="Meng A."/>
            <person name="Brown T."/>
            <person name="Cohen L."/>
        </authorList>
    </citation>
    <scope>NUCLEOTIDE SEQUENCE</scope>
    <source>
        <strain evidence="10">CCMP1381</strain>
    </source>
</reference>
<accession>A0A7S2H102</accession>
<keyword evidence="6 8" id="KW-0472">Membrane</keyword>
<keyword evidence="3 8" id="KW-0812">Transmembrane</keyword>
<dbReference type="EMBL" id="HBGS01055794">
    <property type="protein sequence ID" value="CAD9477425.1"/>
    <property type="molecule type" value="Transcribed_RNA"/>
</dbReference>
<comment type="similarity">
    <text evidence="2">Belongs to the peptidase A22B family.</text>
</comment>
<dbReference type="Gene3D" id="3.50.30.30">
    <property type="match status" value="1"/>
</dbReference>
<feature type="transmembrane region" description="Helical" evidence="8">
    <location>
        <begin position="541"/>
        <end position="564"/>
    </location>
</feature>
<keyword evidence="4" id="KW-0378">Hydrolase</keyword>
<dbReference type="SMART" id="SM00730">
    <property type="entry name" value="PSN"/>
    <property type="match status" value="1"/>
</dbReference>
<feature type="transmembrane region" description="Helical" evidence="8">
    <location>
        <begin position="510"/>
        <end position="529"/>
    </location>
</feature>
<sequence length="653" mass="72021">MGVMSIAHHTTQLNRVASRMGLVLVTLNSVLGALPTGEIGLHHTGGAKIYCAPAVFSPYLPEESEHLSLKIVRPTNLQDGCDPKLPTSVVANARDYALLVQRSPNCTFEARALAAQQTNVSGLIVQNSIEGIYKNRSYTTDKYDYECDNGRSYTTSIADKMDGFPDSSCASDYQCDSGRCVLTGDVDSKKGHEICCAWDTYMVMASDLTQSHTITIASVFITMGDADDLLSKTSLAYGGYPSFSMYDRWRPWMNPSSFLIWAIGVFTVAIAAWKSVDDLRRKMQRRPTGDTEIGTDAKELAEEDEEVPALELTLSHAFGFIVVASTVLLILFYVDLYLLVTILFCVSASSSVGTVLLRPMFSCIFGSRVRQELVDVPYIGSVSSLDMLCTVGGITMAVVWFFNRQTAAWAFVFQDIFGMCLCVLFLSVIRFSNVRVATLLLCMAFFYDIFFVFISPIFFTESVMVKVATGSQPTKDPDYCEKYPTDSECISTELPMLLELPRIFDYTGGYTMLGLGDIVLPGLLVSFAIRYDVSKRARVPWNYILMVIGYSIGLMMANVAVYVMNMGQPALLYLVPCTLGLLMLKAKYEGNVSELWNGPSGFNDGNYGPAVPLNGIARHKDDTHGSIPGQENGLRNRDNNTVPLEDQPLLTQL</sequence>
<evidence type="ECO:0000256" key="1">
    <source>
        <dbReference type="ARBA" id="ARBA00004127"/>
    </source>
</evidence>
<evidence type="ECO:0000313" key="10">
    <source>
        <dbReference type="EMBL" id="CAD9477425.1"/>
    </source>
</evidence>
<evidence type="ECO:0008006" key="11">
    <source>
        <dbReference type="Google" id="ProtNLM"/>
    </source>
</evidence>
<feature type="transmembrane region" description="Helical" evidence="8">
    <location>
        <begin position="312"/>
        <end position="331"/>
    </location>
</feature>
<dbReference type="GO" id="GO:0098553">
    <property type="term" value="C:lumenal side of endoplasmic reticulum membrane"/>
    <property type="evidence" value="ECO:0007669"/>
    <property type="project" value="TreeGrafter"/>
</dbReference>
<evidence type="ECO:0000256" key="2">
    <source>
        <dbReference type="ARBA" id="ARBA00006859"/>
    </source>
</evidence>
<name>A0A7S2H102_9STRA</name>
<feature type="transmembrane region" description="Helical" evidence="8">
    <location>
        <begin position="378"/>
        <end position="402"/>
    </location>
</feature>
<dbReference type="Pfam" id="PF04258">
    <property type="entry name" value="Peptidase_A22B"/>
    <property type="match status" value="1"/>
</dbReference>
<feature type="signal peptide" evidence="9">
    <location>
        <begin position="1"/>
        <end position="32"/>
    </location>
</feature>
<dbReference type="PANTHER" id="PTHR12174">
    <property type="entry name" value="SIGNAL PEPTIDE PEPTIDASE"/>
    <property type="match status" value="1"/>
</dbReference>
<organism evidence="10">
    <name type="scientific">Octactis speculum</name>
    <dbReference type="NCBI Taxonomy" id="3111310"/>
    <lineage>
        <taxon>Eukaryota</taxon>
        <taxon>Sar</taxon>
        <taxon>Stramenopiles</taxon>
        <taxon>Ochrophyta</taxon>
        <taxon>Dictyochophyceae</taxon>
        <taxon>Dictyochales</taxon>
        <taxon>Dictyochaceae</taxon>
        <taxon>Octactis</taxon>
    </lineage>
</organism>
<feature type="chain" id="PRO_5031386554" description="PA domain-containing protein" evidence="9">
    <location>
        <begin position="33"/>
        <end position="653"/>
    </location>
</feature>
<dbReference type="GO" id="GO:0098554">
    <property type="term" value="C:cytoplasmic side of endoplasmic reticulum membrane"/>
    <property type="evidence" value="ECO:0007669"/>
    <property type="project" value="TreeGrafter"/>
</dbReference>
<proteinExistence type="inferred from homology"/>
<keyword evidence="5 8" id="KW-1133">Transmembrane helix</keyword>